<evidence type="ECO:0000256" key="1">
    <source>
        <dbReference type="RuleBase" id="RU368069"/>
    </source>
</evidence>
<dbReference type="GO" id="GO:0010508">
    <property type="term" value="P:positive regulation of autophagy"/>
    <property type="evidence" value="ECO:0007669"/>
    <property type="project" value="TreeGrafter"/>
</dbReference>
<protein>
    <recommendedName>
        <fullName evidence="1">GATOR complex protein NPRL3</fullName>
    </recommendedName>
    <alternativeName>
        <fullName evidence="1">Nitrogen permease regulator 3-like protein</fullName>
    </alternativeName>
</protein>
<feature type="compositionally biased region" description="Low complexity" evidence="2">
    <location>
        <begin position="469"/>
        <end position="492"/>
    </location>
</feature>
<dbReference type="GO" id="GO:1904262">
    <property type="term" value="P:negative regulation of TORC1 signaling"/>
    <property type="evidence" value="ECO:0007669"/>
    <property type="project" value="TreeGrafter"/>
</dbReference>
<dbReference type="EMBL" id="GEEE01004171">
    <property type="protein sequence ID" value="JAP59054.1"/>
    <property type="molecule type" value="Transcribed_RNA"/>
</dbReference>
<dbReference type="AlphaFoldDB" id="A0A0X3Q525"/>
<keyword evidence="1" id="KW-0458">Lysosome</keyword>
<gene>
    <name evidence="3" type="ORF">TR167044</name>
</gene>
<dbReference type="InterPro" id="IPR005365">
    <property type="entry name" value="Npr3"/>
</dbReference>
<feature type="compositionally biased region" description="Polar residues" evidence="2">
    <location>
        <begin position="67"/>
        <end position="78"/>
    </location>
</feature>
<comment type="function">
    <text evidence="1">As a component of the GATOR1 complex functions as an inhibitor of the amino acid-sensing branch of the TORC1 pathway.</text>
</comment>
<comment type="similarity">
    <text evidence="1">Belongs to the NPR3 family.</text>
</comment>
<evidence type="ECO:0000256" key="2">
    <source>
        <dbReference type="SAM" id="MobiDB-lite"/>
    </source>
</evidence>
<dbReference type="GO" id="GO:0005764">
    <property type="term" value="C:lysosome"/>
    <property type="evidence" value="ECO:0007669"/>
    <property type="project" value="UniProtKB-SubCell"/>
</dbReference>
<proteinExistence type="inferred from homology"/>
<name>A0A0X3Q525_SCHSO</name>
<sequence>MAVMTSLNSSIVFWNEMEIIPRSILLISSGAGGDRLLFWHPLVASHPNNSQKTFAASTTVEREQTRPKSNSETVGATQRLKQAPETFPAASYLQPSANTTHKGKSFFPTPTNQLLDANTLPAVSLPTVTAPISAPPYANPHSVMAAGGGGGQVGHLTNSVSSIAVGSPSQLGVCPALELSASDLSTSGGRSSVPACTSTASTVEMLVEGMPVSSLLSLLHPSTQQMQHKIYVKMANKVFIGVAFSLSRTAIGLDNLDPVDGEEIPTPLSPQTPHFRPFAASTPFSIASSPLSIMDFLGKPREEEEGEDDPTSAPTDRTQTSPGSTGGTNEALLTTAAATTTASSRFSQHKINQTLTSFAIVFAISDAAPPCVLSHYTELARITGVQLRRAELFWQYLSTERDRVITLLDSQVGIASTAGEVSAGGGGNSGIGGLGGGGGGGGTGGVGVNGATVGVAPCVKEEDRGEGVATTATESASAPELAADNESGPSSGSCGGPEALAGQAFALVAKRSPLCAELQQIVESVTSVGRVNIAIKGRYPVFFCLPYKAYAILPVGQPHLMPNWPALRPRAVWQAMEKMRPYHTLLLTTPKEELLASFLPPDANRSLASFIKELSPTVGLNDLSVGMHSQGHCLRLALWLVYNGHAIIAYPVAGNNSYTLAPLSHLWLNPQLLLEFAERFPHLNLAQVLSSFADFQTLKSHLSVDTDYDQRCSTTGACFWETIDLAETVELISWLLRRRLIIQLHTYVMPVLPAGGTTSLTPDACLETIALNGQQADDESREASEVANHTEDANGEHRERSVVVVVAEENHAQQQQQYSIDMTKQFFAELPAECTESLLQEALPNLADRHAVMTHYRNSVRDPTLLRLFLRILSQLPAHLEDLIFVESVDRETLILCIENFSQFLTTIRLPDPVTACFAGIEWPT</sequence>
<feature type="region of interest" description="Disordered" evidence="2">
    <location>
        <begin position="301"/>
        <end position="330"/>
    </location>
</feature>
<dbReference type="GO" id="GO:0038202">
    <property type="term" value="P:TORC1 signaling"/>
    <property type="evidence" value="ECO:0007669"/>
    <property type="project" value="TreeGrafter"/>
</dbReference>
<evidence type="ECO:0000313" key="3">
    <source>
        <dbReference type="EMBL" id="JAP59054.1"/>
    </source>
</evidence>
<feature type="region of interest" description="Disordered" evidence="2">
    <location>
        <begin position="776"/>
        <end position="797"/>
    </location>
</feature>
<dbReference type="PANTHER" id="PTHR13153">
    <property type="entry name" value="CGTHBA PROTEIN -14 GENE PROTEIN"/>
    <property type="match status" value="1"/>
</dbReference>
<dbReference type="PANTHER" id="PTHR13153:SF5">
    <property type="entry name" value="GATOR COMPLEX PROTEIN NPRL3"/>
    <property type="match status" value="1"/>
</dbReference>
<organism evidence="3">
    <name type="scientific">Schistocephalus solidus</name>
    <name type="common">Tapeworm</name>
    <dbReference type="NCBI Taxonomy" id="70667"/>
    <lineage>
        <taxon>Eukaryota</taxon>
        <taxon>Metazoa</taxon>
        <taxon>Spiralia</taxon>
        <taxon>Lophotrochozoa</taxon>
        <taxon>Platyhelminthes</taxon>
        <taxon>Cestoda</taxon>
        <taxon>Eucestoda</taxon>
        <taxon>Diphyllobothriidea</taxon>
        <taxon>Diphyllobothriidae</taxon>
        <taxon>Schistocephalus</taxon>
    </lineage>
</organism>
<feature type="compositionally biased region" description="Polar residues" evidence="2">
    <location>
        <begin position="312"/>
        <end position="323"/>
    </location>
</feature>
<feature type="region of interest" description="Disordered" evidence="2">
    <location>
        <begin position="462"/>
        <end position="495"/>
    </location>
</feature>
<reference evidence="3" key="1">
    <citation type="submission" date="2016-01" db="EMBL/GenBank/DDBJ databases">
        <title>Reference transcriptome for the parasite Schistocephalus solidus: insights into the molecular evolution of parasitism.</title>
        <authorList>
            <person name="Hebert F.O."/>
            <person name="Grambauer S."/>
            <person name="Barber I."/>
            <person name="Landry C.R."/>
            <person name="Aubin-Horth N."/>
        </authorList>
    </citation>
    <scope>NUCLEOTIDE SEQUENCE</scope>
</reference>
<comment type="subcellular location">
    <subcellularLocation>
        <location evidence="1">Lysosome</location>
    </subcellularLocation>
</comment>
<feature type="region of interest" description="Disordered" evidence="2">
    <location>
        <begin position="53"/>
        <end position="78"/>
    </location>
</feature>
<dbReference type="GO" id="GO:1990130">
    <property type="term" value="C:GATOR1 complex"/>
    <property type="evidence" value="ECO:0007669"/>
    <property type="project" value="UniProtKB-UniRule"/>
</dbReference>
<dbReference type="Pfam" id="PF03666">
    <property type="entry name" value="NPR3"/>
    <property type="match status" value="1"/>
</dbReference>
<dbReference type="GO" id="GO:0034198">
    <property type="term" value="P:cellular response to amino acid starvation"/>
    <property type="evidence" value="ECO:0007669"/>
    <property type="project" value="UniProtKB-UniRule"/>
</dbReference>
<keyword evidence="1" id="KW-0732">Signal</keyword>
<feature type="compositionally biased region" description="Basic and acidic residues" evidence="2">
    <location>
        <begin position="781"/>
        <end position="797"/>
    </location>
</feature>
<accession>A0A0X3Q525</accession>